<dbReference type="RefSeq" id="WP_156212713.1">
    <property type="nucleotide sequence ID" value="NZ_JBFNYG010000016.1"/>
</dbReference>
<sequence>MKNNYSIENDILAISYYVNQNNWQDVSKTNYNRILYFSAALCPVFAPNYNWKYYFSNTLFGPYNSEILNSLQKLSVKGFIKVTERKVSVNRVFENYCITDKGISLCENVLFKIESENKKYMCFNVIVKVLSIYGSDFLIKLVKADPNINSLNKINKMTKINTDNCEENLSKEFFLFLKDNSKKRNNKITNEDNLLLFFDILYRKYKGGSN</sequence>
<gene>
    <name evidence="1" type="ORF">GND98_018340</name>
</gene>
<proteinExistence type="predicted"/>
<reference evidence="1 2" key="1">
    <citation type="submission" date="2020-01" db="EMBL/GenBank/DDBJ databases">
        <title>Genome sequence of a 1,3-propanediol producer, Clostridium butyricum S3.</title>
        <authorList>
            <person name="Zhou J."/>
        </authorList>
    </citation>
    <scope>NUCLEOTIDE SEQUENCE [LARGE SCALE GENOMIC DNA]</scope>
    <source>
        <strain evidence="1 2">S3</strain>
    </source>
</reference>
<comment type="caution">
    <text evidence="1">The sequence shown here is derived from an EMBL/GenBank/DDBJ whole genome shotgun (WGS) entry which is preliminary data.</text>
</comment>
<evidence type="ECO:0000313" key="2">
    <source>
        <dbReference type="Proteomes" id="UP000474042"/>
    </source>
</evidence>
<dbReference type="EMBL" id="WOFV02000098">
    <property type="protein sequence ID" value="NAS19744.1"/>
    <property type="molecule type" value="Genomic_DNA"/>
</dbReference>
<protein>
    <submittedName>
        <fullName evidence="1">Uncharacterized protein</fullName>
    </submittedName>
</protein>
<accession>A0A6L9EU13</accession>
<evidence type="ECO:0000313" key="1">
    <source>
        <dbReference type="EMBL" id="NAS19744.1"/>
    </source>
</evidence>
<dbReference type="AlphaFoldDB" id="A0A6L9EU13"/>
<organism evidence="1 2">
    <name type="scientific">Clostridium butyricum</name>
    <dbReference type="NCBI Taxonomy" id="1492"/>
    <lineage>
        <taxon>Bacteria</taxon>
        <taxon>Bacillati</taxon>
        <taxon>Bacillota</taxon>
        <taxon>Clostridia</taxon>
        <taxon>Eubacteriales</taxon>
        <taxon>Clostridiaceae</taxon>
        <taxon>Clostridium</taxon>
    </lineage>
</organism>
<name>A0A6L9EU13_CLOBU</name>
<dbReference type="Proteomes" id="UP000474042">
    <property type="component" value="Unassembled WGS sequence"/>
</dbReference>